<feature type="compositionally biased region" description="Basic and acidic residues" evidence="1">
    <location>
        <begin position="78"/>
        <end position="97"/>
    </location>
</feature>
<feature type="region of interest" description="Disordered" evidence="1">
    <location>
        <begin position="27"/>
        <end position="117"/>
    </location>
</feature>
<evidence type="ECO:0000256" key="1">
    <source>
        <dbReference type="SAM" id="MobiDB-lite"/>
    </source>
</evidence>
<keyword evidence="3" id="KW-1185">Reference proteome</keyword>
<name>A0A5B7G3Y4_PORTR</name>
<evidence type="ECO:0000313" key="3">
    <source>
        <dbReference type="Proteomes" id="UP000324222"/>
    </source>
</evidence>
<dbReference type="EMBL" id="VSRR010010739">
    <property type="protein sequence ID" value="MPC52259.1"/>
    <property type="molecule type" value="Genomic_DNA"/>
</dbReference>
<organism evidence="2 3">
    <name type="scientific">Portunus trituberculatus</name>
    <name type="common">Swimming crab</name>
    <name type="synonym">Neptunus trituberculatus</name>
    <dbReference type="NCBI Taxonomy" id="210409"/>
    <lineage>
        <taxon>Eukaryota</taxon>
        <taxon>Metazoa</taxon>
        <taxon>Ecdysozoa</taxon>
        <taxon>Arthropoda</taxon>
        <taxon>Crustacea</taxon>
        <taxon>Multicrustacea</taxon>
        <taxon>Malacostraca</taxon>
        <taxon>Eumalacostraca</taxon>
        <taxon>Eucarida</taxon>
        <taxon>Decapoda</taxon>
        <taxon>Pleocyemata</taxon>
        <taxon>Brachyura</taxon>
        <taxon>Eubrachyura</taxon>
        <taxon>Portunoidea</taxon>
        <taxon>Portunidae</taxon>
        <taxon>Portuninae</taxon>
        <taxon>Portunus</taxon>
    </lineage>
</organism>
<feature type="compositionally biased region" description="Basic residues" evidence="1">
    <location>
        <begin position="64"/>
        <end position="77"/>
    </location>
</feature>
<accession>A0A5B7G3Y4</accession>
<feature type="compositionally biased region" description="Basic and acidic residues" evidence="1">
    <location>
        <begin position="53"/>
        <end position="63"/>
    </location>
</feature>
<protein>
    <submittedName>
        <fullName evidence="2">Uncharacterized protein</fullName>
    </submittedName>
</protein>
<dbReference type="Proteomes" id="UP000324222">
    <property type="component" value="Unassembled WGS sequence"/>
</dbReference>
<reference evidence="2 3" key="1">
    <citation type="submission" date="2019-05" db="EMBL/GenBank/DDBJ databases">
        <title>Another draft genome of Portunus trituberculatus and its Hox gene families provides insights of decapod evolution.</title>
        <authorList>
            <person name="Jeong J.-H."/>
            <person name="Song I."/>
            <person name="Kim S."/>
            <person name="Choi T."/>
            <person name="Kim D."/>
            <person name="Ryu S."/>
            <person name="Kim W."/>
        </authorList>
    </citation>
    <scope>NUCLEOTIDE SEQUENCE [LARGE SCALE GENOMIC DNA]</scope>
    <source>
        <tissue evidence="2">Muscle</tissue>
    </source>
</reference>
<dbReference type="AlphaFoldDB" id="A0A5B7G3Y4"/>
<comment type="caution">
    <text evidence="2">The sequence shown here is derived from an EMBL/GenBank/DDBJ whole genome shotgun (WGS) entry which is preliminary data.</text>
</comment>
<gene>
    <name evidence="2" type="ORF">E2C01_046121</name>
</gene>
<evidence type="ECO:0000313" key="2">
    <source>
        <dbReference type="EMBL" id="MPC52259.1"/>
    </source>
</evidence>
<proteinExistence type="predicted"/>
<sequence length="117" mass="13720">MSNKEYNSTQHYYICVPLDTHAYQGIERQTQHNANTGRFFAATLESHEEEENAEHKEKGEDPTRRRRSMQNTKKRRRSHEEEKHAEHKEKGGEEIGSHQRTQRAATEDKRAATSNTK</sequence>
<feature type="compositionally biased region" description="Polar residues" evidence="1">
    <location>
        <begin position="27"/>
        <end position="36"/>
    </location>
</feature>